<evidence type="ECO:0000256" key="2">
    <source>
        <dbReference type="ARBA" id="ARBA00023157"/>
    </source>
</evidence>
<keyword evidence="1" id="KW-0677">Repeat</keyword>
<dbReference type="InterPro" id="IPR009465">
    <property type="entry name" value="Spondin_N"/>
</dbReference>
<dbReference type="GeneID" id="113497277"/>
<keyword evidence="2" id="KW-1015">Disulfide bond</keyword>
<keyword evidence="7" id="KW-1185">Reference proteome</keyword>
<gene>
    <name evidence="8" type="primary">LOC113497277</name>
</gene>
<evidence type="ECO:0000313" key="7">
    <source>
        <dbReference type="Proteomes" id="UP000322000"/>
    </source>
</evidence>
<dbReference type="GO" id="GO:0031012">
    <property type="term" value="C:extracellular matrix"/>
    <property type="evidence" value="ECO:0007669"/>
    <property type="project" value="TreeGrafter"/>
</dbReference>
<dbReference type="Pfam" id="PF06468">
    <property type="entry name" value="Spond_N"/>
    <property type="match status" value="1"/>
</dbReference>
<dbReference type="Gene3D" id="2.60.40.4060">
    <property type="entry name" value="Reeler domain"/>
    <property type="match status" value="1"/>
</dbReference>
<dbReference type="RefSeq" id="XP_026732555.1">
    <property type="nucleotide sequence ID" value="XM_026876754.1"/>
</dbReference>
<dbReference type="KEGG" id="tnl:113497277"/>
<feature type="compositionally biased region" description="Basic and acidic residues" evidence="3">
    <location>
        <begin position="445"/>
        <end position="456"/>
    </location>
</feature>
<dbReference type="InterPro" id="IPR002861">
    <property type="entry name" value="Reeler_dom"/>
</dbReference>
<feature type="region of interest" description="Disordered" evidence="3">
    <location>
        <begin position="421"/>
        <end position="487"/>
    </location>
</feature>
<dbReference type="Pfam" id="PF02014">
    <property type="entry name" value="Reeler"/>
    <property type="match status" value="1"/>
</dbReference>
<evidence type="ECO:0000259" key="6">
    <source>
        <dbReference type="PROSITE" id="PS51020"/>
    </source>
</evidence>
<dbReference type="InterPro" id="IPR038678">
    <property type="entry name" value="Spondin_N_sf"/>
</dbReference>
<evidence type="ECO:0000259" key="5">
    <source>
        <dbReference type="PROSITE" id="PS51019"/>
    </source>
</evidence>
<keyword evidence="4" id="KW-0812">Transmembrane</keyword>
<dbReference type="CDD" id="cd08544">
    <property type="entry name" value="Reeler"/>
    <property type="match status" value="1"/>
</dbReference>
<dbReference type="GO" id="GO:0007155">
    <property type="term" value="P:cell adhesion"/>
    <property type="evidence" value="ECO:0007669"/>
    <property type="project" value="TreeGrafter"/>
</dbReference>
<feature type="compositionally biased region" description="Low complexity" evidence="3">
    <location>
        <begin position="462"/>
        <end position="472"/>
    </location>
</feature>
<dbReference type="NCBIfam" id="NF038123">
    <property type="entry name" value="NF038123_dom"/>
    <property type="match status" value="1"/>
</dbReference>
<sequence length="548" mass="61834">MWTCFISFLYFVTKYTQLLLSLYLVFSFAGLTQVTYIILFLKFCSCEFEVCNRSPLGTNTQPLPPDNRFLIDIDDIRDNMYIPKEEYTVRLYSRDGVSTFIAFTISLQGDTAANKNNPRKPIPLKAGTLEPFSSDSFFHPACNNTIIQSDITPKTSVQAKWTAPEKDNKCVTIYAVVAVKPDVWYSFEGPLSKRICEDRRKADDMQPMENDNCQVCEDARYQLTFEGLWSYNTHPAMFPTARELARFSDVVGASHSKDFSLFKYNSDSTAGLQLLAEQGNTTNLEIEIYEQLGVHVRTILKATAPPRPNMNTLTTFRASRKHHMVSLATAIVPSPDWFLGVANLELCDAKTNEWAKNITFNLYPMDAGTDSGKKFDSSNEATAPAQPISSAIIAPEIPKELVKPFARLRFHLVRTYYNPNCSDEPAVTQEPEGEGDEDSDENPGEDERQTVPKYEYRPPTQPTTTTSEEPTSVDPDSPPNCSVTPWGEWQTCEGICTDNKVEGYKIRFRSHVGDPSPECSKLALTDTSPCEEECEEEVLEEYVEEEEE</sequence>
<evidence type="ECO:0000313" key="8">
    <source>
        <dbReference type="RefSeq" id="XP_026732555.1"/>
    </source>
</evidence>
<feature type="domain" description="Reelin" evidence="5">
    <location>
        <begin position="36"/>
        <end position="208"/>
    </location>
</feature>
<dbReference type="InParanoid" id="A0A7E5VW38"/>
<protein>
    <submittedName>
        <fullName evidence="8">Spondin-2-like isoform X1</fullName>
    </submittedName>
</protein>
<keyword evidence="4" id="KW-0472">Membrane</keyword>
<evidence type="ECO:0000256" key="4">
    <source>
        <dbReference type="SAM" id="Phobius"/>
    </source>
</evidence>
<dbReference type="InterPro" id="IPR051418">
    <property type="entry name" value="Spondin/Thrombospondin_T1"/>
</dbReference>
<feature type="compositionally biased region" description="Acidic residues" evidence="3">
    <location>
        <begin position="431"/>
        <end position="444"/>
    </location>
</feature>
<dbReference type="PROSITE" id="PS51020">
    <property type="entry name" value="SPONDIN"/>
    <property type="match status" value="1"/>
</dbReference>
<dbReference type="AlphaFoldDB" id="A0A7E5VW38"/>
<feature type="domain" description="Spondin" evidence="6">
    <location>
        <begin position="209"/>
        <end position="401"/>
    </location>
</feature>
<reference evidence="8" key="1">
    <citation type="submission" date="2025-08" db="UniProtKB">
        <authorList>
            <consortium name="RefSeq"/>
        </authorList>
    </citation>
    <scope>IDENTIFICATION</scope>
</reference>
<dbReference type="OrthoDB" id="347314at2759"/>
<accession>A0A7E5VW38</accession>
<dbReference type="Proteomes" id="UP000322000">
    <property type="component" value="Chromosome 9"/>
</dbReference>
<proteinExistence type="predicted"/>
<dbReference type="PROSITE" id="PS51019">
    <property type="entry name" value="REELIN"/>
    <property type="match status" value="1"/>
</dbReference>
<dbReference type="PANTHER" id="PTHR11311:SF16">
    <property type="entry name" value="SPONDIN-1"/>
    <property type="match status" value="1"/>
</dbReference>
<dbReference type="PANTHER" id="PTHR11311">
    <property type="entry name" value="SPONDIN"/>
    <property type="match status" value="1"/>
</dbReference>
<organism evidence="7 8">
    <name type="scientific">Trichoplusia ni</name>
    <name type="common">Cabbage looper</name>
    <dbReference type="NCBI Taxonomy" id="7111"/>
    <lineage>
        <taxon>Eukaryota</taxon>
        <taxon>Metazoa</taxon>
        <taxon>Ecdysozoa</taxon>
        <taxon>Arthropoda</taxon>
        <taxon>Hexapoda</taxon>
        <taxon>Insecta</taxon>
        <taxon>Pterygota</taxon>
        <taxon>Neoptera</taxon>
        <taxon>Endopterygota</taxon>
        <taxon>Lepidoptera</taxon>
        <taxon>Glossata</taxon>
        <taxon>Ditrysia</taxon>
        <taxon>Noctuoidea</taxon>
        <taxon>Noctuidae</taxon>
        <taxon>Plusiinae</taxon>
        <taxon>Trichoplusia</taxon>
    </lineage>
</organism>
<name>A0A7E5VW38_TRINI</name>
<evidence type="ECO:0000256" key="3">
    <source>
        <dbReference type="SAM" id="MobiDB-lite"/>
    </source>
</evidence>
<feature type="transmembrane region" description="Helical" evidence="4">
    <location>
        <begin position="20"/>
        <end position="41"/>
    </location>
</feature>
<keyword evidence="4" id="KW-1133">Transmembrane helix</keyword>
<dbReference type="InterPro" id="IPR042307">
    <property type="entry name" value="Reeler_sf"/>
</dbReference>
<evidence type="ECO:0000256" key="1">
    <source>
        <dbReference type="ARBA" id="ARBA00022737"/>
    </source>
</evidence>
<dbReference type="Gene3D" id="2.60.40.2130">
    <property type="entry name" value="F-spondin domain"/>
    <property type="match status" value="1"/>
</dbReference>